<dbReference type="InterPro" id="IPR023676">
    <property type="entry name" value="Ribosomal_uS14_arc"/>
</dbReference>
<keyword evidence="11" id="KW-1185">Reference proteome</keyword>
<dbReference type="GO" id="GO:0097602">
    <property type="term" value="F:cullin family protein binding"/>
    <property type="evidence" value="ECO:0007669"/>
    <property type="project" value="TreeGrafter"/>
</dbReference>
<name>A0A261Y2V7_9FUNG</name>
<dbReference type="NCBIfam" id="NF004424">
    <property type="entry name" value="PRK05766.1"/>
    <property type="match status" value="1"/>
</dbReference>
<dbReference type="InterPro" id="IPR014764">
    <property type="entry name" value="DCN-prot"/>
</dbReference>
<dbReference type="GO" id="GO:0008270">
    <property type="term" value="F:zinc ion binding"/>
    <property type="evidence" value="ECO:0007669"/>
    <property type="project" value="InterPro"/>
</dbReference>
<dbReference type="InterPro" id="IPR005176">
    <property type="entry name" value="PONY_dom"/>
</dbReference>
<dbReference type="OrthoDB" id="286637at2759"/>
<keyword evidence="5" id="KW-0862">Zinc</keyword>
<evidence type="ECO:0000259" key="9">
    <source>
        <dbReference type="PROSITE" id="PS51229"/>
    </source>
</evidence>
<dbReference type="InterPro" id="IPR018271">
    <property type="entry name" value="Ribosomal_uS14_CS"/>
</dbReference>
<dbReference type="Pfam" id="PF00253">
    <property type="entry name" value="Ribosomal_S14"/>
    <property type="match status" value="1"/>
</dbReference>
<dbReference type="GO" id="GO:0032182">
    <property type="term" value="F:ubiquitin-like protein binding"/>
    <property type="evidence" value="ECO:0007669"/>
    <property type="project" value="TreeGrafter"/>
</dbReference>
<dbReference type="GO" id="GO:0003735">
    <property type="term" value="F:structural constituent of ribosome"/>
    <property type="evidence" value="ECO:0007669"/>
    <property type="project" value="InterPro"/>
</dbReference>
<evidence type="ECO:0000256" key="2">
    <source>
        <dbReference type="ARBA" id="ARBA00009083"/>
    </source>
</evidence>
<evidence type="ECO:0000256" key="5">
    <source>
        <dbReference type="ARBA" id="ARBA00022833"/>
    </source>
</evidence>
<keyword evidence="6" id="KW-0689">Ribosomal protein</keyword>
<dbReference type="GO" id="GO:0045116">
    <property type="term" value="P:protein neddylation"/>
    <property type="evidence" value="ECO:0007669"/>
    <property type="project" value="TreeGrafter"/>
</dbReference>
<proteinExistence type="inferred from homology"/>
<dbReference type="HAMAP" id="MF_01364_A">
    <property type="entry name" value="Ribosomal_uS14_2_A"/>
    <property type="match status" value="1"/>
</dbReference>
<keyword evidence="7" id="KW-0687">Ribonucleoprotein</keyword>
<comment type="caution">
    <text evidence="10">The sequence shown here is derived from an EMBL/GenBank/DDBJ whole genome shotgun (WGS) entry which is preliminary data.</text>
</comment>
<dbReference type="InterPro" id="IPR042460">
    <property type="entry name" value="DCN1-like_PONY"/>
</dbReference>
<evidence type="ECO:0000256" key="7">
    <source>
        <dbReference type="ARBA" id="ARBA00023274"/>
    </source>
</evidence>
<evidence type="ECO:0000256" key="3">
    <source>
        <dbReference type="ARBA" id="ARBA00022723"/>
    </source>
</evidence>
<protein>
    <recommendedName>
        <fullName evidence="8">Defective in cullin neddylation protein</fullName>
    </recommendedName>
</protein>
<evidence type="ECO:0000256" key="6">
    <source>
        <dbReference type="ARBA" id="ARBA00022980"/>
    </source>
</evidence>
<dbReference type="FunFam" id="1.10.238.200:FF:000003">
    <property type="entry name" value="DCN1-like protein 3"/>
    <property type="match status" value="1"/>
</dbReference>
<evidence type="ECO:0000256" key="4">
    <source>
        <dbReference type="ARBA" id="ARBA00022786"/>
    </source>
</evidence>
<dbReference type="GO" id="GO:0015935">
    <property type="term" value="C:small ribosomal subunit"/>
    <property type="evidence" value="ECO:0007669"/>
    <property type="project" value="InterPro"/>
</dbReference>
<sequence>MGHENVWYSRPRKFGKGSRQCRVCAHQAGLIRKYNLDICRQCFREYHADIGFQKNSLKSSQKEKVSQFQDFTQASEKQAIRMLKEYAWNTGLATEAYFGSHSNETFGRGSVSTRNVDQKKLKAMFEQYKDADIDVIGFEGVEKMCEDLELTPEDPVFYALSYHLGAEKMGEFTRHGFVHGWTTLSADTVEKQKQAIPALRDSLRDDLMFKEVYSFAFKYGRNPGQKSLSLEFAIELWKILLRDRFKYLDLWLQFVEEEHKKAIPRDTWNLLLDFINQIGDDFSKYDPEGAWPVLIDEFVEYAKEHAS</sequence>
<comment type="similarity">
    <text evidence="2">Belongs to the universal ribosomal protein uS14 family.</text>
</comment>
<accession>A0A261Y2V7</accession>
<dbReference type="GO" id="GO:0006412">
    <property type="term" value="P:translation"/>
    <property type="evidence" value="ECO:0007669"/>
    <property type="project" value="InterPro"/>
</dbReference>
<dbReference type="InterPro" id="IPR039744">
    <property type="entry name" value="RIbosomal_uS14_euk_arc"/>
</dbReference>
<dbReference type="SUPFAM" id="SSF46934">
    <property type="entry name" value="UBA-like"/>
    <property type="match status" value="1"/>
</dbReference>
<reference evidence="10 11" key="1">
    <citation type="journal article" date="2017" name="Mycologia">
        <title>Bifiguratus adelaidae, gen. et sp. nov., a new member of Mucoromycotina in endophytic and soil-dwelling habitats.</title>
        <authorList>
            <person name="Torres-Cruz T.J."/>
            <person name="Billingsley Tobias T.L."/>
            <person name="Almatruk M."/>
            <person name="Hesse C."/>
            <person name="Kuske C.R."/>
            <person name="Desiro A."/>
            <person name="Benucci G.M."/>
            <person name="Bonito G."/>
            <person name="Stajich J.E."/>
            <person name="Dunlap C."/>
            <person name="Arnold A.E."/>
            <person name="Porras-Alfaro A."/>
        </authorList>
    </citation>
    <scope>NUCLEOTIDE SEQUENCE [LARGE SCALE GENOMIC DNA]</scope>
    <source>
        <strain evidence="10 11">AZ0501</strain>
    </source>
</reference>
<dbReference type="GO" id="GO:0005886">
    <property type="term" value="C:plasma membrane"/>
    <property type="evidence" value="ECO:0007669"/>
    <property type="project" value="UniProtKB-ARBA"/>
</dbReference>
<evidence type="ECO:0000313" key="10">
    <source>
        <dbReference type="EMBL" id="OZJ04960.1"/>
    </source>
</evidence>
<dbReference type="PROSITE" id="PS51229">
    <property type="entry name" value="DCUN1"/>
    <property type="match status" value="1"/>
</dbReference>
<comment type="function">
    <text evidence="8">Neddylation of cullins play an essential role in the regulation of SCF-type complexes activity.</text>
</comment>
<dbReference type="InterPro" id="IPR001209">
    <property type="entry name" value="Ribosomal_uS14"/>
</dbReference>
<dbReference type="Pfam" id="PF03556">
    <property type="entry name" value="Cullin_binding"/>
    <property type="match status" value="1"/>
</dbReference>
<keyword evidence="4" id="KW-0833">Ubl conjugation pathway</keyword>
<feature type="domain" description="DCUN1" evidence="9">
    <location>
        <begin position="116"/>
        <end position="303"/>
    </location>
</feature>
<dbReference type="PANTHER" id="PTHR12281">
    <property type="entry name" value="RP42 RELATED"/>
    <property type="match status" value="1"/>
</dbReference>
<dbReference type="Gene3D" id="1.10.8.10">
    <property type="entry name" value="DNA helicase RuvA subunit, C-terminal domain"/>
    <property type="match status" value="1"/>
</dbReference>
<dbReference type="Proteomes" id="UP000242875">
    <property type="component" value="Unassembled WGS sequence"/>
</dbReference>
<dbReference type="Gene3D" id="4.10.830.10">
    <property type="entry name" value="30s Ribosomal Protein S14, Chain N"/>
    <property type="match status" value="1"/>
</dbReference>
<dbReference type="InterPro" id="IPR043140">
    <property type="entry name" value="Ribosomal_uS14_sf"/>
</dbReference>
<dbReference type="Gene3D" id="1.10.238.10">
    <property type="entry name" value="EF-hand"/>
    <property type="match status" value="1"/>
</dbReference>
<dbReference type="FunFam" id="4.10.830.10:FF:000002">
    <property type="entry name" value="40S ribosomal protein S29"/>
    <property type="match status" value="1"/>
</dbReference>
<organism evidence="10 11">
    <name type="scientific">Bifiguratus adelaidae</name>
    <dbReference type="NCBI Taxonomy" id="1938954"/>
    <lineage>
        <taxon>Eukaryota</taxon>
        <taxon>Fungi</taxon>
        <taxon>Fungi incertae sedis</taxon>
        <taxon>Mucoromycota</taxon>
        <taxon>Mucoromycotina</taxon>
        <taxon>Endogonomycetes</taxon>
        <taxon>Endogonales</taxon>
        <taxon>Endogonales incertae sedis</taxon>
        <taxon>Bifiguratus</taxon>
    </lineage>
</organism>
<evidence type="ECO:0000313" key="11">
    <source>
        <dbReference type="Proteomes" id="UP000242875"/>
    </source>
</evidence>
<evidence type="ECO:0000256" key="8">
    <source>
        <dbReference type="RuleBase" id="RU410713"/>
    </source>
</evidence>
<dbReference type="InterPro" id="IPR009060">
    <property type="entry name" value="UBA-like_sf"/>
</dbReference>
<dbReference type="GO" id="GO:0031624">
    <property type="term" value="F:ubiquitin conjugating enzyme binding"/>
    <property type="evidence" value="ECO:0007669"/>
    <property type="project" value="TreeGrafter"/>
</dbReference>
<gene>
    <name evidence="10" type="ORF">BZG36_01753</name>
</gene>
<dbReference type="EMBL" id="MVBO01000025">
    <property type="protein sequence ID" value="OZJ04960.1"/>
    <property type="molecule type" value="Genomic_DNA"/>
</dbReference>
<evidence type="ECO:0000256" key="1">
    <source>
        <dbReference type="ARBA" id="ARBA00001947"/>
    </source>
</evidence>
<dbReference type="GO" id="GO:0000151">
    <property type="term" value="C:ubiquitin ligase complex"/>
    <property type="evidence" value="ECO:0007669"/>
    <property type="project" value="TreeGrafter"/>
</dbReference>
<dbReference type="GO" id="GO:0003723">
    <property type="term" value="F:RNA binding"/>
    <property type="evidence" value="ECO:0007669"/>
    <property type="project" value="InterPro"/>
</dbReference>
<dbReference type="AlphaFoldDB" id="A0A261Y2V7"/>
<dbReference type="Pfam" id="PF14555">
    <property type="entry name" value="UBA_4"/>
    <property type="match status" value="1"/>
</dbReference>
<keyword evidence="3" id="KW-0479">Metal-binding</keyword>
<dbReference type="PROSITE" id="PS00527">
    <property type="entry name" value="RIBOSOMAL_S14"/>
    <property type="match status" value="1"/>
</dbReference>
<comment type="cofactor">
    <cofactor evidence="1">
        <name>Zn(2+)</name>
        <dbReference type="ChEBI" id="CHEBI:29105"/>
    </cofactor>
</comment>
<dbReference type="PANTHER" id="PTHR12281:SF31">
    <property type="entry name" value="DCN1-LIKE PROTEIN 3"/>
    <property type="match status" value="1"/>
</dbReference>
<dbReference type="Gene3D" id="1.10.238.200">
    <property type="entry name" value="Cullin, PONY binding domain"/>
    <property type="match status" value="1"/>
</dbReference>